<keyword evidence="1" id="KW-0175">Coiled coil</keyword>
<dbReference type="InterPro" id="IPR031160">
    <property type="entry name" value="F_BAR_dom"/>
</dbReference>
<evidence type="ECO:0000259" key="3">
    <source>
        <dbReference type="PROSITE" id="PS50186"/>
    </source>
</evidence>
<dbReference type="InterPro" id="IPR036390">
    <property type="entry name" value="WH_DNA-bd_sf"/>
</dbReference>
<dbReference type="SMART" id="SM00055">
    <property type="entry name" value="FCH"/>
    <property type="match status" value="1"/>
</dbReference>
<dbReference type="GO" id="GO:0005096">
    <property type="term" value="F:GTPase activator activity"/>
    <property type="evidence" value="ECO:0007669"/>
    <property type="project" value="TreeGrafter"/>
</dbReference>
<dbReference type="SMART" id="SM00324">
    <property type="entry name" value="RhoGAP"/>
    <property type="match status" value="1"/>
</dbReference>
<feature type="domain" description="DEP" evidence="3">
    <location>
        <begin position="264"/>
        <end position="321"/>
    </location>
</feature>
<dbReference type="GO" id="GO:0007010">
    <property type="term" value="P:cytoskeleton organization"/>
    <property type="evidence" value="ECO:0007669"/>
    <property type="project" value="TreeGrafter"/>
</dbReference>
<dbReference type="Gene3D" id="1.10.555.10">
    <property type="entry name" value="Rho GTPase activation protein"/>
    <property type="match status" value="1"/>
</dbReference>
<dbReference type="GO" id="GO:0000935">
    <property type="term" value="C:division septum"/>
    <property type="evidence" value="ECO:0007669"/>
    <property type="project" value="TreeGrafter"/>
</dbReference>
<feature type="compositionally biased region" description="Acidic residues" evidence="2">
    <location>
        <begin position="782"/>
        <end position="796"/>
    </location>
</feature>
<feature type="domain" description="Rho-GAP" evidence="4">
    <location>
        <begin position="473"/>
        <end position="668"/>
    </location>
</feature>
<dbReference type="GO" id="GO:0007264">
    <property type="term" value="P:small GTPase-mediated signal transduction"/>
    <property type="evidence" value="ECO:0007669"/>
    <property type="project" value="TreeGrafter"/>
</dbReference>
<dbReference type="Pfam" id="PF00620">
    <property type="entry name" value="RhoGAP"/>
    <property type="match status" value="1"/>
</dbReference>
<proteinExistence type="predicted"/>
<evidence type="ECO:0000259" key="4">
    <source>
        <dbReference type="PROSITE" id="PS50238"/>
    </source>
</evidence>
<dbReference type="Proteomes" id="UP001151518">
    <property type="component" value="Unassembled WGS sequence"/>
</dbReference>
<dbReference type="Pfam" id="PF00611">
    <property type="entry name" value="FCH"/>
    <property type="match status" value="1"/>
</dbReference>
<evidence type="ECO:0000256" key="2">
    <source>
        <dbReference type="SAM" id="MobiDB-lite"/>
    </source>
</evidence>
<dbReference type="SUPFAM" id="SSF103657">
    <property type="entry name" value="BAR/IMD domain-like"/>
    <property type="match status" value="1"/>
</dbReference>
<dbReference type="PROSITE" id="PS50186">
    <property type="entry name" value="DEP"/>
    <property type="match status" value="1"/>
</dbReference>
<dbReference type="InterPro" id="IPR000198">
    <property type="entry name" value="RhoGAP_dom"/>
</dbReference>
<dbReference type="GO" id="GO:0005737">
    <property type="term" value="C:cytoplasm"/>
    <property type="evidence" value="ECO:0007669"/>
    <property type="project" value="TreeGrafter"/>
</dbReference>
<feature type="region of interest" description="Disordered" evidence="2">
    <location>
        <begin position="773"/>
        <end position="818"/>
    </location>
</feature>
<dbReference type="InterPro" id="IPR027267">
    <property type="entry name" value="AH/BAR_dom_sf"/>
</dbReference>
<dbReference type="EMBL" id="JANBTW010000041">
    <property type="protein sequence ID" value="KAJ2676229.1"/>
    <property type="molecule type" value="Genomic_DNA"/>
</dbReference>
<dbReference type="OrthoDB" id="2155291at2759"/>
<dbReference type="Gene3D" id="1.20.1270.60">
    <property type="entry name" value="Arfaptin homology (AH) domain/BAR domain"/>
    <property type="match status" value="2"/>
</dbReference>
<dbReference type="GO" id="GO:0005886">
    <property type="term" value="C:plasma membrane"/>
    <property type="evidence" value="ECO:0007669"/>
    <property type="project" value="TreeGrafter"/>
</dbReference>
<sequence>MLRFETSFWDNPGPGHQPRYERGPQCLYEKLEQGSAESDELLGFFRERVAIEEAYASSLQKLAERKLATQGFGRDEGATLKTAYRGLIAECLALSEAHADMALELQSSVIVPLRSFSTEHRARVRASWKIIDDTIRRASVELSQIDRNHRVYTQKAAAAEELRLKESPDTQAALFEVKARPSMGAVSRDPEDDADADVAAQRRLLAGSVARLPQVQGELDVASIVLGNVALTRHEFHVMLQRMQAEIPQHDVKFGILGTFRGLISGESLAGWWCTNYPTVVRNEADAISVGQSLMNQGYLRLMGRGSQFQSRANAYYQWKKPALEFQSDDDDSDDESVGNRSAHLGKALSYERARREADEASRIYRDSVARAEIVRTDLEEQLTNYLDSMEVWELNRLMNIKSTLGEYARISKLPVQAELTISDRLEVYEESIKPQQDIQWAIEHYGTGRFTPRPVIFRPFGLSPAEYQIFGVALDEQLLVSHKDIPLFPAKALSLIRKSSRDMGFEDRYKVWTTRALLKNIHELRNAINRGPKVTLKQLRSFDLPVIANALVLYFLELPQPLCPEELHGPLRAVYSAKGEKSSTETFKTIRNLLSGISYAHLKTIQMLFATLSEQIKGDASSEKDEFVKAVSKRLGPVILRGKEIVGVSRMQETFAGDLIEYYDDILGDIEVKRPFKAIPPPAKDTGEAAESDGPEGPVDVHQPRASIDQPSTSKRMSSSSATDASKRASSSSTQSQTVPNSADTLRAHHSFDADERLVDNILEDAAEGHEDNMDFFLKDEDSDGVDETDDDLDGSEAGGSVKEKSARSHSAAAETA</sequence>
<evidence type="ECO:0000313" key="6">
    <source>
        <dbReference type="EMBL" id="KAJ2676229.1"/>
    </source>
</evidence>
<feature type="domain" description="F-BAR" evidence="5">
    <location>
        <begin position="2"/>
        <end position="438"/>
    </location>
</feature>
<dbReference type="PROSITE" id="PS50238">
    <property type="entry name" value="RHOGAP"/>
    <property type="match status" value="1"/>
</dbReference>
<feature type="region of interest" description="Disordered" evidence="2">
    <location>
        <begin position="679"/>
        <end position="745"/>
    </location>
</feature>
<dbReference type="SUPFAM" id="SSF46785">
    <property type="entry name" value="Winged helix' DNA-binding domain"/>
    <property type="match status" value="1"/>
</dbReference>
<dbReference type="SUPFAM" id="SSF48350">
    <property type="entry name" value="GTPase activation domain, GAP"/>
    <property type="match status" value="1"/>
</dbReference>
<organism evidence="6 7">
    <name type="scientific">Coemansia spiralis</name>
    <dbReference type="NCBI Taxonomy" id="417178"/>
    <lineage>
        <taxon>Eukaryota</taxon>
        <taxon>Fungi</taxon>
        <taxon>Fungi incertae sedis</taxon>
        <taxon>Zoopagomycota</taxon>
        <taxon>Kickxellomycotina</taxon>
        <taxon>Kickxellomycetes</taxon>
        <taxon>Kickxellales</taxon>
        <taxon>Kickxellaceae</taxon>
        <taxon>Coemansia</taxon>
    </lineage>
</organism>
<evidence type="ECO:0000256" key="1">
    <source>
        <dbReference type="PROSITE-ProRule" id="PRU01077"/>
    </source>
</evidence>
<evidence type="ECO:0000259" key="5">
    <source>
        <dbReference type="PROSITE" id="PS51741"/>
    </source>
</evidence>
<dbReference type="PROSITE" id="PS51741">
    <property type="entry name" value="F_BAR"/>
    <property type="match status" value="1"/>
</dbReference>
<accession>A0A9W8G851</accession>
<evidence type="ECO:0000313" key="7">
    <source>
        <dbReference type="Proteomes" id="UP001151518"/>
    </source>
</evidence>
<dbReference type="InterPro" id="IPR001060">
    <property type="entry name" value="FCH_dom"/>
</dbReference>
<feature type="compositionally biased region" description="Low complexity" evidence="2">
    <location>
        <begin position="713"/>
        <end position="739"/>
    </location>
</feature>
<dbReference type="AlphaFoldDB" id="A0A9W8G851"/>
<name>A0A9W8G851_9FUNG</name>
<dbReference type="PANTHER" id="PTHR23065">
    <property type="entry name" value="PROLINE-SERINE-THREONINE PHOSPHATASE INTERACTING PROTEIN 1"/>
    <property type="match status" value="1"/>
</dbReference>
<dbReference type="PANTHER" id="PTHR23065:SF17">
    <property type="entry name" value="RHO-GTPASE-ACTIVATING PROTEIN RGD2"/>
    <property type="match status" value="1"/>
</dbReference>
<comment type="caution">
    <text evidence="6">The sequence shown here is derived from an EMBL/GenBank/DDBJ whole genome shotgun (WGS) entry which is preliminary data.</text>
</comment>
<gene>
    <name evidence="6" type="primary">rga8</name>
    <name evidence="6" type="ORF">GGI25_003616</name>
</gene>
<reference evidence="6" key="1">
    <citation type="submission" date="2022-07" db="EMBL/GenBank/DDBJ databases">
        <title>Phylogenomic reconstructions and comparative analyses of Kickxellomycotina fungi.</title>
        <authorList>
            <person name="Reynolds N.K."/>
            <person name="Stajich J.E."/>
            <person name="Barry K."/>
            <person name="Grigoriev I.V."/>
            <person name="Crous P."/>
            <person name="Smith M.E."/>
        </authorList>
    </citation>
    <scope>NUCLEOTIDE SEQUENCE</scope>
    <source>
        <strain evidence="6">NRRL 3115</strain>
    </source>
</reference>
<dbReference type="InterPro" id="IPR008936">
    <property type="entry name" value="Rho_GTPase_activation_prot"/>
</dbReference>
<dbReference type="InterPro" id="IPR000591">
    <property type="entry name" value="DEP_dom"/>
</dbReference>
<protein>
    <submittedName>
        <fullName evidence="6">Rho-GTPase-activating protein 8</fullName>
    </submittedName>
</protein>